<reference evidence="8 9" key="1">
    <citation type="submission" date="2015-04" db="EMBL/GenBank/DDBJ databases">
        <title>Complete Genome Sequence of Brevibacterium flavum ATCC 15168.</title>
        <authorList>
            <person name="Ahn J."/>
            <person name="Park G."/>
            <person name="Jeon W."/>
            <person name="Jang Y."/>
            <person name="Jang M."/>
            <person name="Lee H."/>
            <person name="Lee H."/>
        </authorList>
    </citation>
    <scope>NUCLEOTIDE SEQUENCE [LARGE SCALE GENOMIC DNA]</scope>
    <source>
        <strain evidence="8 9">ATCC 15168</strain>
    </source>
</reference>
<evidence type="ECO:0000313" key="8">
    <source>
        <dbReference type="EMBL" id="AKF26365.1"/>
    </source>
</evidence>
<evidence type="ECO:0000256" key="1">
    <source>
        <dbReference type="ARBA" id="ARBA00004651"/>
    </source>
</evidence>
<dbReference type="Proteomes" id="UP000034037">
    <property type="component" value="Chromosome"/>
</dbReference>
<keyword evidence="4 6" id="KW-1133">Transmembrane helix</keyword>
<evidence type="ECO:0000256" key="6">
    <source>
        <dbReference type="SAM" id="Phobius"/>
    </source>
</evidence>
<evidence type="ECO:0000256" key="5">
    <source>
        <dbReference type="ARBA" id="ARBA00023136"/>
    </source>
</evidence>
<sequence length="191" mass="19496">MITALVIAAVAMFIGSPNPGVRGGLISPKSGKSLRIRAGPKKLGNADPVDVSADIELFSACLDAGLNTRDAAQVVAHVAAITHRELWTHVVALLSIGVSAPQAFALMAGVDGLDELANLATVSHRSGSALSDGCRNISTSLLASAGDKRTAAAERAGVFIAMPLALCFLPAFMIVGLAPVVLSLGTQLINF</sequence>
<keyword evidence="5 6" id="KW-0472">Membrane</keyword>
<keyword evidence="2" id="KW-1003">Cell membrane</keyword>
<accession>A0A0F6Z4U6</accession>
<dbReference type="HOGENOM" id="CLU_064089_1_1_11"/>
<feature type="transmembrane region" description="Helical" evidence="6">
    <location>
        <begin position="158"/>
        <end position="182"/>
    </location>
</feature>
<evidence type="ECO:0000256" key="2">
    <source>
        <dbReference type="ARBA" id="ARBA00022475"/>
    </source>
</evidence>
<feature type="domain" description="Type II secretion system protein GspF" evidence="7">
    <location>
        <begin position="56"/>
        <end position="177"/>
    </location>
</feature>
<dbReference type="PATRIC" id="fig|92706.3.peg.358"/>
<dbReference type="PANTHER" id="PTHR35007">
    <property type="entry name" value="INTEGRAL MEMBRANE PROTEIN-RELATED"/>
    <property type="match status" value="1"/>
</dbReference>
<protein>
    <submittedName>
        <fullName evidence="8">Membrane protein</fullName>
    </submittedName>
</protein>
<evidence type="ECO:0000256" key="3">
    <source>
        <dbReference type="ARBA" id="ARBA00022692"/>
    </source>
</evidence>
<dbReference type="AlphaFoldDB" id="A0A0F6Z4U6"/>
<keyword evidence="3 6" id="KW-0812">Transmembrane</keyword>
<evidence type="ECO:0000259" key="7">
    <source>
        <dbReference type="Pfam" id="PF00482"/>
    </source>
</evidence>
<dbReference type="GO" id="GO:0005886">
    <property type="term" value="C:plasma membrane"/>
    <property type="evidence" value="ECO:0007669"/>
    <property type="project" value="UniProtKB-SubCell"/>
</dbReference>
<dbReference type="RefSeq" id="WP_003863286.1">
    <property type="nucleotide sequence ID" value="NZ_CP011309.1"/>
</dbReference>
<dbReference type="Pfam" id="PF00482">
    <property type="entry name" value="T2SSF"/>
    <property type="match status" value="1"/>
</dbReference>
<proteinExistence type="predicted"/>
<gene>
    <name evidence="8" type="ORF">YH66_01745</name>
</gene>
<name>A0A0F6Z4U6_9CORY</name>
<keyword evidence="9" id="KW-1185">Reference proteome</keyword>
<dbReference type="EMBL" id="CP011309">
    <property type="protein sequence ID" value="AKF26365.1"/>
    <property type="molecule type" value="Genomic_DNA"/>
</dbReference>
<evidence type="ECO:0000256" key="4">
    <source>
        <dbReference type="ARBA" id="ARBA00022989"/>
    </source>
</evidence>
<dbReference type="InterPro" id="IPR018076">
    <property type="entry name" value="T2SS_GspF_dom"/>
</dbReference>
<organism evidence="8 9">
    <name type="scientific">[Brevibacterium] flavum</name>
    <dbReference type="NCBI Taxonomy" id="92706"/>
    <lineage>
        <taxon>Bacteria</taxon>
        <taxon>Bacillati</taxon>
        <taxon>Actinomycetota</taxon>
        <taxon>Actinomycetes</taxon>
        <taxon>Mycobacteriales</taxon>
        <taxon>Corynebacteriaceae</taxon>
        <taxon>Corynebacterium</taxon>
    </lineage>
</organism>
<evidence type="ECO:0000313" key="9">
    <source>
        <dbReference type="Proteomes" id="UP000034037"/>
    </source>
</evidence>
<dbReference type="PANTHER" id="PTHR35007:SF3">
    <property type="entry name" value="POSSIBLE CONSERVED ALANINE RICH MEMBRANE PROTEIN"/>
    <property type="match status" value="1"/>
</dbReference>
<comment type="subcellular location">
    <subcellularLocation>
        <location evidence="1">Cell membrane</location>
        <topology evidence="1">Multi-pass membrane protein</topology>
    </subcellularLocation>
</comment>